<gene>
    <name evidence="1" type="ORF">PAPOLLO_LOCUS2375</name>
</gene>
<dbReference type="OrthoDB" id="6338986at2759"/>
<reference evidence="1" key="1">
    <citation type="submission" date="2021-04" db="EMBL/GenBank/DDBJ databases">
        <authorList>
            <person name="Tunstrom K."/>
        </authorList>
    </citation>
    <scope>NUCLEOTIDE SEQUENCE</scope>
</reference>
<accession>A0A8S3W618</accession>
<dbReference type="EMBL" id="CAJQZP010000164">
    <property type="protein sequence ID" value="CAG4942137.1"/>
    <property type="molecule type" value="Genomic_DNA"/>
</dbReference>
<organism evidence="1 2">
    <name type="scientific">Parnassius apollo</name>
    <name type="common">Apollo butterfly</name>
    <name type="synonym">Papilio apollo</name>
    <dbReference type="NCBI Taxonomy" id="110799"/>
    <lineage>
        <taxon>Eukaryota</taxon>
        <taxon>Metazoa</taxon>
        <taxon>Ecdysozoa</taxon>
        <taxon>Arthropoda</taxon>
        <taxon>Hexapoda</taxon>
        <taxon>Insecta</taxon>
        <taxon>Pterygota</taxon>
        <taxon>Neoptera</taxon>
        <taxon>Endopterygota</taxon>
        <taxon>Lepidoptera</taxon>
        <taxon>Glossata</taxon>
        <taxon>Ditrysia</taxon>
        <taxon>Papilionoidea</taxon>
        <taxon>Papilionidae</taxon>
        <taxon>Parnassiinae</taxon>
        <taxon>Parnassini</taxon>
        <taxon>Parnassius</taxon>
        <taxon>Parnassius</taxon>
    </lineage>
</organism>
<protein>
    <submittedName>
        <fullName evidence="1">(apollo) hypothetical protein</fullName>
    </submittedName>
</protein>
<comment type="caution">
    <text evidence="1">The sequence shown here is derived from an EMBL/GenBank/DDBJ whole genome shotgun (WGS) entry which is preliminary data.</text>
</comment>
<name>A0A8S3W618_PARAO</name>
<sequence>MPSKKVHFTANPFIGIDESLTLTFYELDNLDNGENQSSTQSEKTVKDITKFKYLDLENDNRKESGYPMDPLITI</sequence>
<dbReference type="AlphaFoldDB" id="A0A8S3W618"/>
<evidence type="ECO:0000313" key="1">
    <source>
        <dbReference type="EMBL" id="CAG4942137.1"/>
    </source>
</evidence>
<dbReference type="Proteomes" id="UP000691718">
    <property type="component" value="Unassembled WGS sequence"/>
</dbReference>
<proteinExistence type="predicted"/>
<evidence type="ECO:0000313" key="2">
    <source>
        <dbReference type="Proteomes" id="UP000691718"/>
    </source>
</evidence>
<keyword evidence="2" id="KW-1185">Reference proteome</keyword>